<evidence type="ECO:0000259" key="1">
    <source>
        <dbReference type="Pfam" id="PF12705"/>
    </source>
</evidence>
<dbReference type="SUPFAM" id="SSF52980">
    <property type="entry name" value="Restriction endonuclease-like"/>
    <property type="match status" value="1"/>
</dbReference>
<protein>
    <submittedName>
        <fullName evidence="2">PD-(D/E)XK nuclease superfamily protein</fullName>
    </submittedName>
</protein>
<dbReference type="InterPro" id="IPR011604">
    <property type="entry name" value="PDDEXK-like_dom_sf"/>
</dbReference>
<dbReference type="InterPro" id="IPR038726">
    <property type="entry name" value="PDDEXK_AddAB-type"/>
</dbReference>
<dbReference type="EMBL" id="FNND01000001">
    <property type="protein sequence ID" value="SDW22514.1"/>
    <property type="molecule type" value="Genomic_DNA"/>
</dbReference>
<sequence length="913" mass="107903">MVMFLEQVIEDYLENYADVPTENLILVTPHRRSALFLREIFAKKYRKAGISPEFITLDNLLERISGIKKMSEVQGLFELYKVYKEHTTTEVDDFEKFVGWGKMLWKDFDDIDQYLIAYNDIFPYVEAIKEVEHWSLGEKLTEMQEKHLAFWRTLGTYYNALHKEMYKQRQGYQGFIARVAYEQMDAYKRANEEKLHLFVGFNALSVAQEKVIQYILEEMQGDIYWDIEKHFLNSQHSAGYFIENYLDKWRYYRRGTTKKWIVEDQLNTKIQVYGTPKQVNQIHLLTSLLEEIPTNELEQTAIVLSDSDMLLPLLQAIDTNKLSINITMGYPLQQTPVHDLISAYFKLYISGRWYHKEVKSLLEQPFLSSLLSENYKKDTITYINEHNLSYVYKKTLDKYKKEKDATIIDLLFDDQKNISVSKLIKNIIELLLVIKESLEKEDKENLLNLEYLYNFYELFNQIYYLQEKHHFVDSVKSLYYIYNDLLVKQKLNFRGEPLKGLQIMGILEAQNIHFKNVLLTSMNEGIFPKGNTVNSLIPFDVRANLGLPTYKESDYMYAYYFYRILQHSEKAILFYNTETDGLKGSEKSRFILQLLSDYKIKPEVRFPEVKIIEQQPVEIAKDKQIIDKLVAIATGGDPKHRKGFSSSSLTTYVRNPIDFYQQQILDIRDDAEVEEIVEDRSLGTIIHRILELLYQDYEDKVISKQDIDKIRKDVAETTKTVFKEYQQNEEIAGKNIFVQRTIEEYVMKFLDIDQRNVSNNVVKLLYLEEKIQIDVQYDDFPFPIRFNGTIDRVEQRGEDIYIVDYKSGIVEKGQVALNEKKWENLIVDYDYSKAFQLLMYAYLLFKTGMIGEDKRVYVGNYSFRRLKLGFIGFRNGKDKDISPVDTHVRDAFEQKLIQLLKEIYDPALPFVEK</sequence>
<comment type="caution">
    <text evidence="2">The sequence shown here is derived from an EMBL/GenBank/DDBJ whole genome shotgun (WGS) entry which is preliminary data.</text>
</comment>
<dbReference type="Pfam" id="PF12705">
    <property type="entry name" value="PDDEXK_1"/>
    <property type="match status" value="1"/>
</dbReference>
<name>A0A1H2RUR4_9FLAO</name>
<dbReference type="Gene3D" id="3.90.320.10">
    <property type="match status" value="1"/>
</dbReference>
<evidence type="ECO:0000313" key="3">
    <source>
        <dbReference type="Proteomes" id="UP000182771"/>
    </source>
</evidence>
<proteinExistence type="predicted"/>
<gene>
    <name evidence="2" type="ORF">SAMN05444420_101570</name>
</gene>
<reference evidence="2 3" key="1">
    <citation type="submission" date="2016-10" db="EMBL/GenBank/DDBJ databases">
        <authorList>
            <person name="Varghese N."/>
            <person name="Submissions S."/>
        </authorList>
    </citation>
    <scope>NUCLEOTIDE SEQUENCE [LARGE SCALE GENOMIC DNA]</scope>
    <source>
        <strain evidence="2 3">DSM 11449</strain>
    </source>
</reference>
<evidence type="ECO:0000313" key="2">
    <source>
        <dbReference type="EMBL" id="SDW22514.1"/>
    </source>
</evidence>
<organism evidence="2 3">
    <name type="scientific">Capnocytophaga granulosa</name>
    <dbReference type="NCBI Taxonomy" id="45242"/>
    <lineage>
        <taxon>Bacteria</taxon>
        <taxon>Pseudomonadati</taxon>
        <taxon>Bacteroidota</taxon>
        <taxon>Flavobacteriia</taxon>
        <taxon>Flavobacteriales</taxon>
        <taxon>Flavobacteriaceae</taxon>
        <taxon>Capnocytophaga</taxon>
    </lineage>
</organism>
<dbReference type="Gene3D" id="1.10.486.10">
    <property type="entry name" value="PCRA, domain 4"/>
    <property type="match status" value="1"/>
</dbReference>
<keyword evidence="3" id="KW-1185">Reference proteome</keyword>
<dbReference type="SUPFAM" id="SSF52540">
    <property type="entry name" value="P-loop containing nucleoside triphosphate hydrolases"/>
    <property type="match status" value="1"/>
</dbReference>
<dbReference type="InterPro" id="IPR027417">
    <property type="entry name" value="P-loop_NTPase"/>
</dbReference>
<accession>A0A1H2RUR4</accession>
<dbReference type="AlphaFoldDB" id="A0A1H2RUR4"/>
<dbReference type="InterPro" id="IPR011335">
    <property type="entry name" value="Restrct_endonuc-II-like"/>
</dbReference>
<dbReference type="Gene3D" id="3.40.50.300">
    <property type="entry name" value="P-loop containing nucleotide triphosphate hydrolases"/>
    <property type="match status" value="1"/>
</dbReference>
<dbReference type="Proteomes" id="UP000182771">
    <property type="component" value="Unassembled WGS sequence"/>
</dbReference>
<feature type="domain" description="PD-(D/E)XK endonuclease-like" evidence="1">
    <location>
        <begin position="644"/>
        <end position="910"/>
    </location>
</feature>